<evidence type="ECO:0000256" key="1">
    <source>
        <dbReference type="SAM" id="MobiDB-lite"/>
    </source>
</evidence>
<evidence type="ECO:0000256" key="2">
    <source>
        <dbReference type="SAM" id="Phobius"/>
    </source>
</evidence>
<accession>A0ABS2VKR5</accession>
<dbReference type="Proteomes" id="UP000788262">
    <property type="component" value="Unassembled WGS sequence"/>
</dbReference>
<protein>
    <recommendedName>
        <fullName evidence="5">Integral membrane protein</fullName>
    </recommendedName>
</protein>
<dbReference type="InterPro" id="IPR039708">
    <property type="entry name" value="MT1774/Rv1733c-like"/>
</dbReference>
<keyword evidence="2" id="KW-0812">Transmembrane</keyword>
<keyword evidence="2" id="KW-0472">Membrane</keyword>
<dbReference type="EMBL" id="JAFFZS010000003">
    <property type="protein sequence ID" value="MBN0043691.1"/>
    <property type="molecule type" value="Genomic_DNA"/>
</dbReference>
<sequence>MRSRARARRRQRNPLRRRSDIVEAWTALAVTVLLVLGAPLAGVVTGWWAHDDAEAMAAQQRADRHRVSAKVVGTTPDRPPAMEGATPRTFSVEARWTDEGGRTRTSEVRVPAGTRSGDTVDVWFDSAGRNVPPPPGATAAWQHAFTLGICAAGATAATVLLAQSAVRRGAMRRRMAEWDRDWALTEPEWTRRSRGEI</sequence>
<feature type="region of interest" description="Disordered" evidence="1">
    <location>
        <begin position="66"/>
        <end position="85"/>
    </location>
</feature>
<reference evidence="3 4" key="1">
    <citation type="submission" date="2021-02" db="EMBL/GenBank/DDBJ databases">
        <title>Whole genome sequencing of Streptomyces actuosus VRA1.</title>
        <authorList>
            <person name="Sen G."/>
            <person name="Sen A."/>
        </authorList>
    </citation>
    <scope>NUCLEOTIDE SEQUENCE [LARGE SCALE GENOMIC DNA]</scope>
    <source>
        <strain evidence="3 4">VRA1</strain>
    </source>
</reference>
<feature type="transmembrane region" description="Helical" evidence="2">
    <location>
        <begin position="144"/>
        <end position="166"/>
    </location>
</feature>
<comment type="caution">
    <text evidence="3">The sequence shown here is derived from an EMBL/GenBank/DDBJ whole genome shotgun (WGS) entry which is preliminary data.</text>
</comment>
<evidence type="ECO:0008006" key="5">
    <source>
        <dbReference type="Google" id="ProtNLM"/>
    </source>
</evidence>
<dbReference type="PANTHER" id="PTHR42305">
    <property type="entry name" value="MEMBRANE PROTEIN RV1733C-RELATED"/>
    <property type="match status" value="1"/>
</dbReference>
<evidence type="ECO:0000313" key="3">
    <source>
        <dbReference type="EMBL" id="MBN0043691.1"/>
    </source>
</evidence>
<evidence type="ECO:0000313" key="4">
    <source>
        <dbReference type="Proteomes" id="UP000788262"/>
    </source>
</evidence>
<organism evidence="3 4">
    <name type="scientific">Streptomyces actuosus</name>
    <dbReference type="NCBI Taxonomy" id="1885"/>
    <lineage>
        <taxon>Bacteria</taxon>
        <taxon>Bacillati</taxon>
        <taxon>Actinomycetota</taxon>
        <taxon>Actinomycetes</taxon>
        <taxon>Kitasatosporales</taxon>
        <taxon>Streptomycetaceae</taxon>
        <taxon>Streptomyces</taxon>
    </lineage>
</organism>
<keyword evidence="2" id="KW-1133">Transmembrane helix</keyword>
<dbReference type="RefSeq" id="WP_205381910.1">
    <property type="nucleotide sequence ID" value="NZ_JAFFZS010000003.1"/>
</dbReference>
<keyword evidence="4" id="KW-1185">Reference proteome</keyword>
<proteinExistence type="predicted"/>
<name>A0ABS2VKR5_STRAS</name>
<gene>
    <name evidence="3" type="ORF">JS756_06135</name>
</gene>
<dbReference type="PANTHER" id="PTHR42305:SF1">
    <property type="entry name" value="MEMBRANE PROTEIN RV1733C-RELATED"/>
    <property type="match status" value="1"/>
</dbReference>
<feature type="transmembrane region" description="Helical" evidence="2">
    <location>
        <begin position="21"/>
        <end position="49"/>
    </location>
</feature>